<feature type="domain" description="ADF-H" evidence="9">
    <location>
        <begin position="49"/>
        <end position="186"/>
    </location>
</feature>
<dbReference type="GO" id="GO:0010591">
    <property type="term" value="P:regulation of lamellipodium assembly"/>
    <property type="evidence" value="ECO:0007669"/>
    <property type="project" value="TreeGrafter"/>
</dbReference>
<keyword evidence="4" id="KW-0677">Repeat</keyword>
<dbReference type="InterPro" id="IPR029006">
    <property type="entry name" value="ADF-H/Gelsolin-like_dom_sf"/>
</dbReference>
<feature type="region of interest" description="Disordered" evidence="8">
    <location>
        <begin position="1"/>
        <end position="20"/>
    </location>
</feature>
<dbReference type="Proteomes" id="UP000681722">
    <property type="component" value="Unassembled WGS sequence"/>
</dbReference>
<dbReference type="Proteomes" id="UP000682733">
    <property type="component" value="Unassembled WGS sequence"/>
</dbReference>
<evidence type="ECO:0000256" key="6">
    <source>
        <dbReference type="ARBA" id="ARBA00023212"/>
    </source>
</evidence>
<keyword evidence="6" id="KW-0206">Cytoskeleton</keyword>
<dbReference type="EMBL" id="CAJNOQ010006127">
    <property type="protein sequence ID" value="CAF1124371.1"/>
    <property type="molecule type" value="Genomic_DNA"/>
</dbReference>
<evidence type="ECO:0000313" key="12">
    <source>
        <dbReference type="EMBL" id="CAF3887873.1"/>
    </source>
</evidence>
<evidence type="ECO:0000259" key="9">
    <source>
        <dbReference type="PROSITE" id="PS51263"/>
    </source>
</evidence>
<dbReference type="PANTHER" id="PTHR13759:SF1">
    <property type="entry name" value="TWINFILIN"/>
    <property type="match status" value="1"/>
</dbReference>
<gene>
    <name evidence="10" type="ORF">GPM918_LOCUS19855</name>
    <name evidence="11" type="ORF">OVA965_LOCUS23301</name>
    <name evidence="12" type="ORF">SRO942_LOCUS19852</name>
    <name evidence="13" type="ORF">TMI583_LOCUS24014</name>
</gene>
<evidence type="ECO:0000313" key="11">
    <source>
        <dbReference type="EMBL" id="CAF1186068.1"/>
    </source>
</evidence>
<evidence type="ECO:0000313" key="14">
    <source>
        <dbReference type="Proteomes" id="UP000663829"/>
    </source>
</evidence>
<dbReference type="SMART" id="SM00102">
    <property type="entry name" value="ADF"/>
    <property type="match status" value="1"/>
</dbReference>
<comment type="caution">
    <text evidence="10">The sequence shown here is derived from an EMBL/GenBank/DDBJ whole genome shotgun (WGS) entry which is preliminary data.</text>
</comment>
<evidence type="ECO:0000313" key="10">
    <source>
        <dbReference type="EMBL" id="CAF1124371.1"/>
    </source>
</evidence>
<evidence type="ECO:0000256" key="8">
    <source>
        <dbReference type="SAM" id="MobiDB-lite"/>
    </source>
</evidence>
<dbReference type="GO" id="GO:0030042">
    <property type="term" value="P:actin filament depolymerization"/>
    <property type="evidence" value="ECO:0007669"/>
    <property type="project" value="TreeGrafter"/>
</dbReference>
<keyword evidence="14" id="KW-1185">Reference proteome</keyword>
<dbReference type="Proteomes" id="UP000677228">
    <property type="component" value="Unassembled WGS sequence"/>
</dbReference>
<accession>A0A814QTQ2</accession>
<dbReference type="GO" id="GO:0003785">
    <property type="term" value="F:actin monomer binding"/>
    <property type="evidence" value="ECO:0007669"/>
    <property type="project" value="TreeGrafter"/>
</dbReference>
<feature type="region of interest" description="Disordered" evidence="8">
    <location>
        <begin position="196"/>
        <end position="222"/>
    </location>
</feature>
<dbReference type="GO" id="GO:0010976">
    <property type="term" value="P:positive regulation of neuron projection development"/>
    <property type="evidence" value="ECO:0007669"/>
    <property type="project" value="TreeGrafter"/>
</dbReference>
<dbReference type="SUPFAM" id="SSF55753">
    <property type="entry name" value="Actin depolymerizing proteins"/>
    <property type="match status" value="1"/>
</dbReference>
<comment type="subunit">
    <text evidence="7">Interacts with G-actin; ADP-actin form.</text>
</comment>
<dbReference type="Gene3D" id="3.40.20.10">
    <property type="entry name" value="Severin"/>
    <property type="match status" value="1"/>
</dbReference>
<dbReference type="FunFam" id="3.40.20.10:FF:000007">
    <property type="entry name" value="Twinfilin-1 isoform 1"/>
    <property type="match status" value="1"/>
</dbReference>
<organism evidence="10 14">
    <name type="scientific">Didymodactylos carnosus</name>
    <dbReference type="NCBI Taxonomy" id="1234261"/>
    <lineage>
        <taxon>Eukaryota</taxon>
        <taxon>Metazoa</taxon>
        <taxon>Spiralia</taxon>
        <taxon>Gnathifera</taxon>
        <taxon>Rotifera</taxon>
        <taxon>Eurotatoria</taxon>
        <taxon>Bdelloidea</taxon>
        <taxon>Philodinida</taxon>
        <taxon>Philodinidae</taxon>
        <taxon>Didymodactylos</taxon>
    </lineage>
</organism>
<keyword evidence="3" id="KW-0963">Cytoplasm</keyword>
<dbReference type="CDD" id="cd11284">
    <property type="entry name" value="ADF_Twf-C_like"/>
    <property type="match status" value="1"/>
</dbReference>
<keyword evidence="5" id="KW-0009">Actin-binding</keyword>
<evidence type="ECO:0000256" key="5">
    <source>
        <dbReference type="ARBA" id="ARBA00023203"/>
    </source>
</evidence>
<name>A0A814QTQ2_9BILA</name>
<dbReference type="GO" id="GO:0005884">
    <property type="term" value="C:actin filament"/>
    <property type="evidence" value="ECO:0007669"/>
    <property type="project" value="TreeGrafter"/>
</dbReference>
<proteinExistence type="inferred from homology"/>
<evidence type="ECO:0000256" key="7">
    <source>
        <dbReference type="ARBA" id="ARBA00038532"/>
    </source>
</evidence>
<protein>
    <recommendedName>
        <fullName evidence="9">ADF-H domain-containing protein</fullName>
    </recommendedName>
</protein>
<dbReference type="PANTHER" id="PTHR13759">
    <property type="entry name" value="TWINFILIN"/>
    <property type="match status" value="1"/>
</dbReference>
<dbReference type="OrthoDB" id="10006997at2759"/>
<dbReference type="Pfam" id="PF00241">
    <property type="entry name" value="Cofilin_ADF"/>
    <property type="match status" value="1"/>
</dbReference>
<evidence type="ECO:0000313" key="13">
    <source>
        <dbReference type="EMBL" id="CAF3997100.1"/>
    </source>
</evidence>
<dbReference type="AlphaFoldDB" id="A0A814QTQ2"/>
<dbReference type="GO" id="GO:0051016">
    <property type="term" value="P:barbed-end actin filament capping"/>
    <property type="evidence" value="ECO:0007669"/>
    <property type="project" value="TreeGrafter"/>
</dbReference>
<dbReference type="EMBL" id="CAJNOK010013525">
    <property type="protein sequence ID" value="CAF1186068.1"/>
    <property type="molecule type" value="Genomic_DNA"/>
</dbReference>
<evidence type="ECO:0000256" key="3">
    <source>
        <dbReference type="ARBA" id="ARBA00022490"/>
    </source>
</evidence>
<dbReference type="InterPro" id="IPR028458">
    <property type="entry name" value="Twinfilin"/>
</dbReference>
<dbReference type="GO" id="GO:0051015">
    <property type="term" value="F:actin filament binding"/>
    <property type="evidence" value="ECO:0007669"/>
    <property type="project" value="TreeGrafter"/>
</dbReference>
<comment type="similarity">
    <text evidence="2">Belongs to the actin-binding proteins ADF family. Twinfilin subfamily.</text>
</comment>
<evidence type="ECO:0000256" key="4">
    <source>
        <dbReference type="ARBA" id="ARBA00022737"/>
    </source>
</evidence>
<dbReference type="EMBL" id="CAJOBA010035049">
    <property type="protein sequence ID" value="CAF3997100.1"/>
    <property type="molecule type" value="Genomic_DNA"/>
</dbReference>
<dbReference type="GO" id="GO:0030016">
    <property type="term" value="C:myofibril"/>
    <property type="evidence" value="ECO:0007669"/>
    <property type="project" value="TreeGrafter"/>
</dbReference>
<comment type="subcellular location">
    <subcellularLocation>
        <location evidence="1">Cytoplasm</location>
        <location evidence="1">Cytoskeleton</location>
    </subcellularLocation>
</comment>
<dbReference type="InterPro" id="IPR002108">
    <property type="entry name" value="ADF-H"/>
</dbReference>
<evidence type="ECO:0000256" key="2">
    <source>
        <dbReference type="ARBA" id="ARBA00009557"/>
    </source>
</evidence>
<dbReference type="Proteomes" id="UP000663829">
    <property type="component" value="Unassembled WGS sequence"/>
</dbReference>
<sequence>MTLNAYNKHVETQEAPPPLTMREEEMLEIQSREAKADISVDTRHPTLQGLFFPFDENVIEALHLFKKHSVNYIQMEIDHEKERILLSHSDANMTPEKIQQCMPNNEGRYHVYRFVHEFDDAPCENVLSIYSVPGYGSAIKQRMIYASCKESVIDYIEKKFAVVFDKKIEITEPSELTTEYLFQLLHPVENRTSLKTQFSKPKLPGAGSRGPRRLVKTTDETS</sequence>
<evidence type="ECO:0000256" key="1">
    <source>
        <dbReference type="ARBA" id="ARBA00004245"/>
    </source>
</evidence>
<reference evidence="10" key="1">
    <citation type="submission" date="2021-02" db="EMBL/GenBank/DDBJ databases">
        <authorList>
            <person name="Nowell W R."/>
        </authorList>
    </citation>
    <scope>NUCLEOTIDE SEQUENCE</scope>
</reference>
<dbReference type="EMBL" id="CAJOBC010006127">
    <property type="protein sequence ID" value="CAF3887873.1"/>
    <property type="molecule type" value="Genomic_DNA"/>
</dbReference>
<dbReference type="PROSITE" id="PS51263">
    <property type="entry name" value="ADF_H"/>
    <property type="match status" value="1"/>
</dbReference>